<evidence type="ECO:0000256" key="2">
    <source>
        <dbReference type="ARBA" id="ARBA00004496"/>
    </source>
</evidence>
<evidence type="ECO:0000256" key="1">
    <source>
        <dbReference type="ARBA" id="ARBA00004123"/>
    </source>
</evidence>
<comment type="subcellular location">
    <subcellularLocation>
        <location evidence="2">Cytoplasm</location>
    </subcellularLocation>
    <subcellularLocation>
        <location evidence="1">Nucleus</location>
    </subcellularLocation>
</comment>
<evidence type="ECO:0000256" key="4">
    <source>
        <dbReference type="ARBA" id="ARBA00022737"/>
    </source>
</evidence>
<keyword evidence="4" id="KW-0677">Repeat</keyword>
<proteinExistence type="predicted"/>
<dbReference type="SUPFAM" id="SSF48371">
    <property type="entry name" value="ARM repeat"/>
    <property type="match status" value="1"/>
</dbReference>
<keyword evidence="5" id="KW-0539">Nucleus</keyword>
<feature type="non-terminal residue" evidence="6">
    <location>
        <position position="211"/>
    </location>
</feature>
<accession>A0A7T8KFH1</accession>
<protein>
    <recommendedName>
        <fullName evidence="8">Armadillo repeat-containing protein 8</fullName>
    </recommendedName>
</protein>
<feature type="non-terminal residue" evidence="6">
    <location>
        <position position="1"/>
    </location>
</feature>
<dbReference type="GO" id="GO:0005737">
    <property type="term" value="C:cytoplasm"/>
    <property type="evidence" value="ECO:0007669"/>
    <property type="project" value="UniProtKB-SubCell"/>
</dbReference>
<reference evidence="7" key="1">
    <citation type="submission" date="2021-01" db="EMBL/GenBank/DDBJ databases">
        <title>Caligus Genome Assembly.</title>
        <authorList>
            <person name="Gallardo-Escarate C."/>
        </authorList>
    </citation>
    <scope>NUCLEOTIDE SEQUENCE [LARGE SCALE GENOMIC DNA]</scope>
</reference>
<evidence type="ECO:0000256" key="5">
    <source>
        <dbReference type="ARBA" id="ARBA00023242"/>
    </source>
</evidence>
<dbReference type="InterPro" id="IPR038739">
    <property type="entry name" value="ARMC8/Vid28"/>
</dbReference>
<dbReference type="PANTHER" id="PTHR15651:SF7">
    <property type="entry name" value="ARMADILLO REPEAT-CONTAINING PROTEIN 8"/>
    <property type="match status" value="1"/>
</dbReference>
<evidence type="ECO:0000313" key="7">
    <source>
        <dbReference type="Proteomes" id="UP000595437"/>
    </source>
</evidence>
<name>A0A7T8KFH1_CALRO</name>
<organism evidence="6 7">
    <name type="scientific">Caligus rogercresseyi</name>
    <name type="common">Sea louse</name>
    <dbReference type="NCBI Taxonomy" id="217165"/>
    <lineage>
        <taxon>Eukaryota</taxon>
        <taxon>Metazoa</taxon>
        <taxon>Ecdysozoa</taxon>
        <taxon>Arthropoda</taxon>
        <taxon>Crustacea</taxon>
        <taxon>Multicrustacea</taxon>
        <taxon>Hexanauplia</taxon>
        <taxon>Copepoda</taxon>
        <taxon>Siphonostomatoida</taxon>
        <taxon>Caligidae</taxon>
        <taxon>Caligus</taxon>
    </lineage>
</organism>
<dbReference type="InterPro" id="IPR016024">
    <property type="entry name" value="ARM-type_fold"/>
</dbReference>
<dbReference type="EMBL" id="CP045894">
    <property type="protein sequence ID" value="QQP54970.1"/>
    <property type="molecule type" value="Genomic_DNA"/>
</dbReference>
<evidence type="ECO:0000313" key="6">
    <source>
        <dbReference type="EMBL" id="QQP54970.1"/>
    </source>
</evidence>
<evidence type="ECO:0008006" key="8">
    <source>
        <dbReference type="Google" id="ProtNLM"/>
    </source>
</evidence>
<dbReference type="GO" id="GO:0034657">
    <property type="term" value="C:GID complex"/>
    <property type="evidence" value="ECO:0007669"/>
    <property type="project" value="TreeGrafter"/>
</dbReference>
<dbReference type="Proteomes" id="UP000595437">
    <property type="component" value="Chromosome 5"/>
</dbReference>
<evidence type="ECO:0000256" key="3">
    <source>
        <dbReference type="ARBA" id="ARBA00022490"/>
    </source>
</evidence>
<dbReference type="Gene3D" id="1.25.10.10">
    <property type="entry name" value="Leucine-rich Repeat Variant"/>
    <property type="match status" value="1"/>
</dbReference>
<sequence>KEERIENRILAAETLAYVVEVSAELQRIAAISNHLPEKNKKTAGLGITSSSSCSGEQDERLKVQNESLSKEMQRCAFRVFASLGANDEGIRKRIIEKEQLMVSLVSALEDTQPKLQMAAIACLHSMSRSVQLLRTTFQDHPVWQPLMKMLSVPNASSVESLVVASSTLCNLLLEFSPSKEHILDSGAVDILCELTGRPEEQLRLNGVWGLM</sequence>
<dbReference type="OrthoDB" id="5559898at2759"/>
<dbReference type="GO" id="GO:0005634">
    <property type="term" value="C:nucleus"/>
    <property type="evidence" value="ECO:0007669"/>
    <property type="project" value="UniProtKB-SubCell"/>
</dbReference>
<gene>
    <name evidence="6" type="ORF">FKW44_007980</name>
</gene>
<dbReference type="InterPro" id="IPR011989">
    <property type="entry name" value="ARM-like"/>
</dbReference>
<keyword evidence="3" id="KW-0963">Cytoplasm</keyword>
<dbReference type="PANTHER" id="PTHR15651">
    <property type="entry name" value="ARMADILLO REPEAT-CONTAINING PROTEIN 8"/>
    <property type="match status" value="1"/>
</dbReference>
<dbReference type="AlphaFoldDB" id="A0A7T8KFH1"/>
<dbReference type="GO" id="GO:0043161">
    <property type="term" value="P:proteasome-mediated ubiquitin-dependent protein catabolic process"/>
    <property type="evidence" value="ECO:0007669"/>
    <property type="project" value="TreeGrafter"/>
</dbReference>
<keyword evidence="7" id="KW-1185">Reference proteome</keyword>